<evidence type="ECO:0000313" key="1">
    <source>
        <dbReference type="EMBL" id="KAF1992747.1"/>
    </source>
</evidence>
<feature type="non-terminal residue" evidence="1">
    <location>
        <position position="56"/>
    </location>
</feature>
<sequence>MCYFELVHHTLCGHDHKRLIQYCHFARNDPLHQCFGAWNIKRQWVQREPVLCDDCL</sequence>
<dbReference type="EMBL" id="ML977813">
    <property type="protein sequence ID" value="KAF1992747.1"/>
    <property type="molecule type" value="Genomic_DNA"/>
</dbReference>
<dbReference type="Proteomes" id="UP000799779">
    <property type="component" value="Unassembled WGS sequence"/>
</dbReference>
<dbReference type="OrthoDB" id="4966402at2759"/>
<evidence type="ECO:0000313" key="2">
    <source>
        <dbReference type="Proteomes" id="UP000799779"/>
    </source>
</evidence>
<accession>A0A6A5VV54</accession>
<organism evidence="1 2">
    <name type="scientific">Amniculicola lignicola CBS 123094</name>
    <dbReference type="NCBI Taxonomy" id="1392246"/>
    <lineage>
        <taxon>Eukaryota</taxon>
        <taxon>Fungi</taxon>
        <taxon>Dikarya</taxon>
        <taxon>Ascomycota</taxon>
        <taxon>Pezizomycotina</taxon>
        <taxon>Dothideomycetes</taxon>
        <taxon>Pleosporomycetidae</taxon>
        <taxon>Pleosporales</taxon>
        <taxon>Amniculicolaceae</taxon>
        <taxon>Amniculicola</taxon>
    </lineage>
</organism>
<dbReference type="AlphaFoldDB" id="A0A6A5VV54"/>
<reference evidence="1" key="1">
    <citation type="journal article" date="2020" name="Stud. Mycol.">
        <title>101 Dothideomycetes genomes: a test case for predicting lifestyles and emergence of pathogens.</title>
        <authorList>
            <person name="Haridas S."/>
            <person name="Albert R."/>
            <person name="Binder M."/>
            <person name="Bloem J."/>
            <person name="Labutti K."/>
            <person name="Salamov A."/>
            <person name="Andreopoulos B."/>
            <person name="Baker S."/>
            <person name="Barry K."/>
            <person name="Bills G."/>
            <person name="Bluhm B."/>
            <person name="Cannon C."/>
            <person name="Castanera R."/>
            <person name="Culley D."/>
            <person name="Daum C."/>
            <person name="Ezra D."/>
            <person name="Gonzalez J."/>
            <person name="Henrissat B."/>
            <person name="Kuo A."/>
            <person name="Liang C."/>
            <person name="Lipzen A."/>
            <person name="Lutzoni F."/>
            <person name="Magnuson J."/>
            <person name="Mondo S."/>
            <person name="Nolan M."/>
            <person name="Ohm R."/>
            <person name="Pangilinan J."/>
            <person name="Park H.-J."/>
            <person name="Ramirez L."/>
            <person name="Alfaro M."/>
            <person name="Sun H."/>
            <person name="Tritt A."/>
            <person name="Yoshinaga Y."/>
            <person name="Zwiers L.-H."/>
            <person name="Turgeon B."/>
            <person name="Goodwin S."/>
            <person name="Spatafora J."/>
            <person name="Crous P."/>
            <person name="Grigoriev I."/>
        </authorList>
    </citation>
    <scope>NUCLEOTIDE SEQUENCE</scope>
    <source>
        <strain evidence="1">CBS 123094</strain>
    </source>
</reference>
<gene>
    <name evidence="1" type="ORF">P154DRAFT_417752</name>
</gene>
<proteinExistence type="predicted"/>
<name>A0A6A5VV54_9PLEO</name>
<keyword evidence="2" id="KW-1185">Reference proteome</keyword>
<protein>
    <submittedName>
        <fullName evidence="1">Uncharacterized protein</fullName>
    </submittedName>
</protein>